<accession>A0AAD7J3G9</accession>
<organism evidence="2 3">
    <name type="scientific">Mycena maculata</name>
    <dbReference type="NCBI Taxonomy" id="230809"/>
    <lineage>
        <taxon>Eukaryota</taxon>
        <taxon>Fungi</taxon>
        <taxon>Dikarya</taxon>
        <taxon>Basidiomycota</taxon>
        <taxon>Agaricomycotina</taxon>
        <taxon>Agaricomycetes</taxon>
        <taxon>Agaricomycetidae</taxon>
        <taxon>Agaricales</taxon>
        <taxon>Marasmiineae</taxon>
        <taxon>Mycenaceae</taxon>
        <taxon>Mycena</taxon>
    </lineage>
</organism>
<name>A0AAD7J3G9_9AGAR</name>
<proteinExistence type="predicted"/>
<dbReference type="EMBL" id="JARJLG010000067">
    <property type="protein sequence ID" value="KAJ7754317.1"/>
    <property type="molecule type" value="Genomic_DNA"/>
</dbReference>
<evidence type="ECO:0000313" key="2">
    <source>
        <dbReference type="EMBL" id="KAJ7754317.1"/>
    </source>
</evidence>
<reference evidence="2" key="1">
    <citation type="submission" date="2023-03" db="EMBL/GenBank/DDBJ databases">
        <title>Massive genome expansion in bonnet fungi (Mycena s.s.) driven by repeated elements and novel gene families across ecological guilds.</title>
        <authorList>
            <consortium name="Lawrence Berkeley National Laboratory"/>
            <person name="Harder C.B."/>
            <person name="Miyauchi S."/>
            <person name="Viragh M."/>
            <person name="Kuo A."/>
            <person name="Thoen E."/>
            <person name="Andreopoulos B."/>
            <person name="Lu D."/>
            <person name="Skrede I."/>
            <person name="Drula E."/>
            <person name="Henrissat B."/>
            <person name="Morin E."/>
            <person name="Kohler A."/>
            <person name="Barry K."/>
            <person name="LaButti K."/>
            <person name="Morin E."/>
            <person name="Salamov A."/>
            <person name="Lipzen A."/>
            <person name="Mereny Z."/>
            <person name="Hegedus B."/>
            <person name="Baldrian P."/>
            <person name="Stursova M."/>
            <person name="Weitz H."/>
            <person name="Taylor A."/>
            <person name="Grigoriev I.V."/>
            <person name="Nagy L.G."/>
            <person name="Martin F."/>
            <person name="Kauserud H."/>
        </authorList>
    </citation>
    <scope>NUCLEOTIDE SEQUENCE</scope>
    <source>
        <strain evidence="2">CBHHK188m</strain>
    </source>
</reference>
<evidence type="ECO:0000256" key="1">
    <source>
        <dbReference type="SAM" id="SignalP"/>
    </source>
</evidence>
<keyword evidence="3" id="KW-1185">Reference proteome</keyword>
<dbReference type="Proteomes" id="UP001215280">
    <property type="component" value="Unassembled WGS sequence"/>
</dbReference>
<feature type="chain" id="PRO_5042178007" description="SnoaL-like domain-containing protein" evidence="1">
    <location>
        <begin position="17"/>
        <end position="169"/>
    </location>
</feature>
<protein>
    <recommendedName>
        <fullName evidence="4">SnoaL-like domain-containing protein</fullName>
    </recommendedName>
</protein>
<sequence length="169" mass="18070">MCFCAPILSAAVGVLGVPADYENNNAEADLTAWFTSMIDSFFPDHTGWDTSYAQAFNQTLVASFNLPAYDDKGLQGLYGKPNEAVTSDDYDVFAVTFTSITTLLNAGDAGGQAVATGLLSGYKNGTIVETAQNGLFVTISIVDGERKITEWKVNIVSVMSVLRNLYAQA</sequence>
<gene>
    <name evidence="2" type="ORF">DFH07DRAFT_773719</name>
</gene>
<evidence type="ECO:0008006" key="4">
    <source>
        <dbReference type="Google" id="ProtNLM"/>
    </source>
</evidence>
<evidence type="ECO:0000313" key="3">
    <source>
        <dbReference type="Proteomes" id="UP001215280"/>
    </source>
</evidence>
<feature type="signal peptide" evidence="1">
    <location>
        <begin position="1"/>
        <end position="16"/>
    </location>
</feature>
<comment type="caution">
    <text evidence="2">The sequence shown here is derived from an EMBL/GenBank/DDBJ whole genome shotgun (WGS) entry which is preliminary data.</text>
</comment>
<keyword evidence="1" id="KW-0732">Signal</keyword>
<dbReference type="AlphaFoldDB" id="A0AAD7J3G9"/>